<evidence type="ECO:0000256" key="4">
    <source>
        <dbReference type="PROSITE-ProRule" id="PRU00742"/>
    </source>
</evidence>
<dbReference type="RefSeq" id="WP_289446673.1">
    <property type="nucleotide sequence ID" value="NZ_JAUCGR010000002.1"/>
</dbReference>
<comment type="caution">
    <text evidence="6">The sequence shown here is derived from an EMBL/GenBank/DDBJ whole genome shotgun (WGS) entry which is preliminary data.</text>
</comment>
<dbReference type="Gene3D" id="3.40.800.10">
    <property type="entry name" value="Ureohydrolase domain"/>
    <property type="match status" value="1"/>
</dbReference>
<organism evidence="6 7">
    <name type="scientific">Cellulomonas edaphi</name>
    <dbReference type="NCBI Taxonomy" id="3053468"/>
    <lineage>
        <taxon>Bacteria</taxon>
        <taxon>Bacillati</taxon>
        <taxon>Actinomycetota</taxon>
        <taxon>Actinomycetes</taxon>
        <taxon>Micrococcales</taxon>
        <taxon>Cellulomonadaceae</taxon>
        <taxon>Cellulomonas</taxon>
    </lineage>
</organism>
<keyword evidence="2" id="KW-0378">Hydrolase</keyword>
<dbReference type="SUPFAM" id="SSF52768">
    <property type="entry name" value="Arginase/deacetylase"/>
    <property type="match status" value="1"/>
</dbReference>
<evidence type="ECO:0000256" key="3">
    <source>
        <dbReference type="ARBA" id="ARBA00023211"/>
    </source>
</evidence>
<sequence length="306" mass="31349">MSTPDSPSTARMLGVLGVPSSAAAHAPGLERGPAALREAGLLPALRAAGRDAVDHGDTSSARWRHDSPARTCPHDVERVAGVLGEARAALSALLAAGHAPLVLGGECTVTIALMAALADAGKDVALLYVDGGQDLQLPEDHPDEPIADSMGVAHLLDLPGAHDALAGIGPRRPLLVADRLCFVGYADDEEDVHGLVPSTRIPAAVVAADPAAAGLEALRVADRARDGFVVHLDVDVLDVFALPLADVPQYGRGLTLTQLRELLAVLLRAPGCLGLVLAEANPDRDDAAGTHMRALVDLVASALAPA</sequence>
<evidence type="ECO:0000313" key="6">
    <source>
        <dbReference type="EMBL" id="MDM7831365.1"/>
    </source>
</evidence>
<protein>
    <submittedName>
        <fullName evidence="6">Arginase family protein</fullName>
    </submittedName>
</protein>
<dbReference type="Proteomes" id="UP001321453">
    <property type="component" value="Unassembled WGS sequence"/>
</dbReference>
<accession>A0ABT7S6X6</accession>
<dbReference type="PANTHER" id="PTHR43782:SF3">
    <property type="entry name" value="ARGINASE"/>
    <property type="match status" value="1"/>
</dbReference>
<dbReference type="Pfam" id="PF00491">
    <property type="entry name" value="Arginase"/>
    <property type="match status" value="1"/>
</dbReference>
<dbReference type="EMBL" id="JAUCGR010000002">
    <property type="protein sequence ID" value="MDM7831365.1"/>
    <property type="molecule type" value="Genomic_DNA"/>
</dbReference>
<dbReference type="PIRSF" id="PIRSF036979">
    <property type="entry name" value="Arginase"/>
    <property type="match status" value="1"/>
</dbReference>
<dbReference type="InterPro" id="IPR023696">
    <property type="entry name" value="Ureohydrolase_dom_sf"/>
</dbReference>
<gene>
    <name evidence="6" type="ORF">QRT05_08475</name>
</gene>
<name>A0ABT7S6X6_9CELL</name>
<dbReference type="PANTHER" id="PTHR43782">
    <property type="entry name" value="ARGINASE"/>
    <property type="match status" value="1"/>
</dbReference>
<comment type="similarity">
    <text evidence="4">Belongs to the arginase family.</text>
</comment>
<dbReference type="InterPro" id="IPR006035">
    <property type="entry name" value="Ureohydrolase"/>
</dbReference>
<proteinExistence type="inferred from homology"/>
<evidence type="ECO:0000256" key="1">
    <source>
        <dbReference type="ARBA" id="ARBA00022723"/>
    </source>
</evidence>
<keyword evidence="7" id="KW-1185">Reference proteome</keyword>
<keyword evidence="3" id="KW-0464">Manganese</keyword>
<dbReference type="PROSITE" id="PS51409">
    <property type="entry name" value="ARGINASE_2"/>
    <property type="match status" value="1"/>
</dbReference>
<evidence type="ECO:0000313" key="7">
    <source>
        <dbReference type="Proteomes" id="UP001321453"/>
    </source>
</evidence>
<keyword evidence="1" id="KW-0479">Metal-binding</keyword>
<evidence type="ECO:0000256" key="5">
    <source>
        <dbReference type="SAM" id="MobiDB-lite"/>
    </source>
</evidence>
<reference evidence="6 7" key="1">
    <citation type="submission" date="2023-06" db="EMBL/GenBank/DDBJ databases">
        <title>Cellulomonas sp. MW9 Whole genome sequence.</title>
        <authorList>
            <person name="Park S."/>
        </authorList>
    </citation>
    <scope>NUCLEOTIDE SEQUENCE [LARGE SCALE GENOMIC DNA]</scope>
    <source>
        <strain evidence="6 7">MW9</strain>
    </source>
</reference>
<evidence type="ECO:0000256" key="2">
    <source>
        <dbReference type="ARBA" id="ARBA00022801"/>
    </source>
</evidence>
<feature type="region of interest" description="Disordered" evidence="5">
    <location>
        <begin position="50"/>
        <end position="69"/>
    </location>
</feature>